<feature type="signal peptide" evidence="1">
    <location>
        <begin position="1"/>
        <end position="20"/>
    </location>
</feature>
<evidence type="ECO:0000256" key="1">
    <source>
        <dbReference type="SAM" id="SignalP"/>
    </source>
</evidence>
<accession>A0A5K0W2Z0</accession>
<proteinExistence type="predicted"/>
<dbReference type="EMBL" id="LR721774">
    <property type="protein sequence ID" value="VVV47417.1"/>
    <property type="molecule type" value="Genomic_DNA"/>
</dbReference>
<name>A0A5K0W2Z0_9MAGN</name>
<protein>
    <submittedName>
        <fullName evidence="2">Uncharacterized protein</fullName>
    </submittedName>
</protein>
<dbReference type="Gramene" id="NC1G0306580.1">
    <property type="protein sequence ID" value="NC1G0306580.1:cds"/>
    <property type="gene ID" value="NC1G0306580"/>
</dbReference>
<sequence length="74" mass="8508">MASIFAFSLILLEAINNIFGIALDELNWDIGMEFVESRDGTGIRGPAAKREKPYSRNIKMPTYRLAMRSRRCRK</sequence>
<organism evidence="2">
    <name type="scientific">Nymphaea colorata</name>
    <name type="common">pocket water lily</name>
    <dbReference type="NCBI Taxonomy" id="210225"/>
    <lineage>
        <taxon>Eukaryota</taxon>
        <taxon>Viridiplantae</taxon>
        <taxon>Streptophyta</taxon>
        <taxon>Embryophyta</taxon>
        <taxon>Tracheophyta</taxon>
        <taxon>Spermatophyta</taxon>
        <taxon>Magnoliopsida</taxon>
        <taxon>Nymphaeales</taxon>
        <taxon>Nymphaeaceae</taxon>
        <taxon>Nymphaea</taxon>
    </lineage>
</organism>
<keyword evidence="1" id="KW-0732">Signal</keyword>
<dbReference type="AlphaFoldDB" id="A0A5K0W2Z0"/>
<reference evidence="2" key="1">
    <citation type="submission" date="2019-09" db="EMBL/GenBank/DDBJ databases">
        <authorList>
            <person name="Zhang L."/>
        </authorList>
    </citation>
    <scope>NUCLEOTIDE SEQUENCE</scope>
</reference>
<feature type="chain" id="PRO_5023841887" evidence="1">
    <location>
        <begin position="21"/>
        <end position="74"/>
    </location>
</feature>
<gene>
    <name evidence="2" type="ORF">NYM_LOCUS3588</name>
</gene>
<evidence type="ECO:0000313" key="2">
    <source>
        <dbReference type="EMBL" id="VVV47417.1"/>
    </source>
</evidence>